<evidence type="ECO:0000313" key="1">
    <source>
        <dbReference type="EMBL" id="PSL52114.1"/>
    </source>
</evidence>
<dbReference type="AlphaFoldDB" id="A0A2P8I0X6"/>
<sequence length="45" mass="4923">MWISEAVDGALAAVARPDEPAGSAWHWSDDTFRAHLPRLSALFLS</sequence>
<reference evidence="1 2" key="1">
    <citation type="submission" date="2018-03" db="EMBL/GenBank/DDBJ databases">
        <title>Genomic Encyclopedia of Type Strains, Phase III (KMG-III): the genomes of soil and plant-associated and newly described type strains.</title>
        <authorList>
            <person name="Whitman W."/>
        </authorList>
    </citation>
    <scope>NUCLEOTIDE SEQUENCE [LARGE SCALE GENOMIC DNA]</scope>
    <source>
        <strain evidence="1 2">CGMCC 4.7097</strain>
    </source>
</reference>
<organism evidence="1 2">
    <name type="scientific">Saccharothrix carnea</name>
    <dbReference type="NCBI Taxonomy" id="1280637"/>
    <lineage>
        <taxon>Bacteria</taxon>
        <taxon>Bacillati</taxon>
        <taxon>Actinomycetota</taxon>
        <taxon>Actinomycetes</taxon>
        <taxon>Pseudonocardiales</taxon>
        <taxon>Pseudonocardiaceae</taxon>
        <taxon>Saccharothrix</taxon>
    </lineage>
</organism>
<keyword evidence="2" id="KW-1185">Reference proteome</keyword>
<proteinExistence type="predicted"/>
<gene>
    <name evidence="1" type="ORF">B0I31_11566</name>
</gene>
<dbReference type="RefSeq" id="WP_181320633.1">
    <property type="nucleotide sequence ID" value="NZ_PYAX01000015.1"/>
</dbReference>
<dbReference type="EMBL" id="PYAX01000015">
    <property type="protein sequence ID" value="PSL52114.1"/>
    <property type="molecule type" value="Genomic_DNA"/>
</dbReference>
<comment type="caution">
    <text evidence="1">The sequence shown here is derived from an EMBL/GenBank/DDBJ whole genome shotgun (WGS) entry which is preliminary data.</text>
</comment>
<dbReference type="Proteomes" id="UP000241118">
    <property type="component" value="Unassembled WGS sequence"/>
</dbReference>
<protein>
    <submittedName>
        <fullName evidence="1">Uncharacterized protein</fullName>
    </submittedName>
</protein>
<evidence type="ECO:0000313" key="2">
    <source>
        <dbReference type="Proteomes" id="UP000241118"/>
    </source>
</evidence>
<name>A0A2P8I0X6_SACCR</name>
<accession>A0A2P8I0X6</accession>